<organism evidence="2 3">
    <name type="scientific">Desmophyllum pertusum</name>
    <dbReference type="NCBI Taxonomy" id="174260"/>
    <lineage>
        <taxon>Eukaryota</taxon>
        <taxon>Metazoa</taxon>
        <taxon>Cnidaria</taxon>
        <taxon>Anthozoa</taxon>
        <taxon>Hexacorallia</taxon>
        <taxon>Scleractinia</taxon>
        <taxon>Caryophylliina</taxon>
        <taxon>Caryophylliidae</taxon>
        <taxon>Desmophyllum</taxon>
    </lineage>
</organism>
<reference evidence="2" key="1">
    <citation type="submission" date="2023-01" db="EMBL/GenBank/DDBJ databases">
        <title>Genome assembly of the deep-sea coral Lophelia pertusa.</title>
        <authorList>
            <person name="Herrera S."/>
            <person name="Cordes E."/>
        </authorList>
    </citation>
    <scope>NUCLEOTIDE SEQUENCE</scope>
    <source>
        <strain evidence="2">USNM1676648</strain>
        <tissue evidence="2">Polyp</tissue>
    </source>
</reference>
<dbReference type="AlphaFoldDB" id="A0A9W9YBZ6"/>
<evidence type="ECO:0000313" key="3">
    <source>
        <dbReference type="Proteomes" id="UP001163046"/>
    </source>
</evidence>
<name>A0A9W9YBZ6_9CNID</name>
<keyword evidence="3" id="KW-1185">Reference proteome</keyword>
<dbReference type="Proteomes" id="UP001163046">
    <property type="component" value="Unassembled WGS sequence"/>
</dbReference>
<feature type="region of interest" description="Disordered" evidence="1">
    <location>
        <begin position="139"/>
        <end position="179"/>
    </location>
</feature>
<feature type="compositionally biased region" description="Acidic residues" evidence="1">
    <location>
        <begin position="152"/>
        <end position="165"/>
    </location>
</feature>
<protein>
    <submittedName>
        <fullName evidence="2">Uncharacterized protein</fullName>
    </submittedName>
</protein>
<proteinExistence type="predicted"/>
<feature type="compositionally biased region" description="Basic and acidic residues" evidence="1">
    <location>
        <begin position="139"/>
        <end position="151"/>
    </location>
</feature>
<accession>A0A9W9YBZ6</accession>
<gene>
    <name evidence="2" type="ORF">OS493_024505</name>
</gene>
<dbReference type="EMBL" id="MU827796">
    <property type="protein sequence ID" value="KAJ7328585.1"/>
    <property type="molecule type" value="Genomic_DNA"/>
</dbReference>
<sequence length="216" mass="24115">MKDQSGRTALHVSAVNMSNIKHPNSSIQARGALFHLNCLKCMIRRLLTLLDASVLTKREVMEVMKSAENSNGDSVLHMLARDSAHGFALLKRVKDRLFGINGTLNFNNRENKTVLAVAWETDAQATMQMFSVFYPPRCRPESSTRRRKVEETDGEASTDVVDVDMVEPQTSHSSNLEERPDLGTGNLFALFTIPLIVDEDDLPYVSQSAPLFSEEC</sequence>
<comment type="caution">
    <text evidence="2">The sequence shown here is derived from an EMBL/GenBank/DDBJ whole genome shotgun (WGS) entry which is preliminary data.</text>
</comment>
<evidence type="ECO:0000313" key="2">
    <source>
        <dbReference type="EMBL" id="KAJ7328585.1"/>
    </source>
</evidence>
<evidence type="ECO:0000256" key="1">
    <source>
        <dbReference type="SAM" id="MobiDB-lite"/>
    </source>
</evidence>